<dbReference type="AlphaFoldDB" id="A0A4Y7NHS0"/>
<dbReference type="InterPro" id="IPR020784">
    <property type="entry name" value="Ribosomal_uL11_N"/>
</dbReference>
<dbReference type="InterPro" id="IPR020783">
    <property type="entry name" value="Ribosomal_uL11_C"/>
</dbReference>
<evidence type="ECO:0000313" key="13">
    <source>
        <dbReference type="EMBL" id="SVE92759.1"/>
    </source>
</evidence>
<evidence type="ECO:0000256" key="6">
    <source>
        <dbReference type="ARBA" id="ARBA00023274"/>
    </source>
</evidence>
<proteinExistence type="evidence at transcript level"/>
<dbReference type="GO" id="GO:0003735">
    <property type="term" value="F:structural constituent of ribosome"/>
    <property type="evidence" value="ECO:0007669"/>
    <property type="project" value="InterPro"/>
</dbReference>
<keyword evidence="6 10" id="KW-0687">Ribonucleoprotein</keyword>
<evidence type="ECO:0000256" key="4">
    <source>
        <dbReference type="ARBA" id="ARBA00022980"/>
    </source>
</evidence>
<dbReference type="EMBL" id="LR023140">
    <property type="protein sequence ID" value="SVE92759.1"/>
    <property type="molecule type" value="mRNA"/>
</dbReference>
<keyword evidence="4 10" id="KW-0689">Ribosomal protein</keyword>
<evidence type="ECO:0000259" key="12">
    <source>
        <dbReference type="Pfam" id="PF03946"/>
    </source>
</evidence>
<dbReference type="InterPro" id="IPR036769">
    <property type="entry name" value="Ribosomal_uL11_C_sf"/>
</dbReference>
<name>A0A4Y7NHS0_9CRUS</name>
<dbReference type="GO" id="GO:0006412">
    <property type="term" value="P:translation"/>
    <property type="evidence" value="ECO:0007669"/>
    <property type="project" value="InterPro"/>
</dbReference>
<evidence type="ECO:0000256" key="1">
    <source>
        <dbReference type="ARBA" id="ARBA00004173"/>
    </source>
</evidence>
<evidence type="ECO:0000256" key="10">
    <source>
        <dbReference type="RuleBase" id="RU003978"/>
    </source>
</evidence>
<feature type="domain" description="Large ribosomal subunit protein uL11 N-terminal" evidence="12">
    <location>
        <begin position="27"/>
        <end position="83"/>
    </location>
</feature>
<dbReference type="HAMAP" id="MF_00736">
    <property type="entry name" value="Ribosomal_uL11"/>
    <property type="match status" value="1"/>
</dbReference>
<dbReference type="Pfam" id="PF03946">
    <property type="entry name" value="Ribosomal_L11_N"/>
    <property type="match status" value="1"/>
</dbReference>
<comment type="subunit">
    <text evidence="7">Component of the mitochondrial ribosome large subunit (39S) which comprises a 16S rRNA and about 50 distinct proteins.</text>
</comment>
<reference evidence="13" key="1">
    <citation type="submission" date="2018-08" db="EMBL/GenBank/DDBJ databases">
        <authorList>
            <person name="Cornetti L."/>
        </authorList>
    </citation>
    <scope>NUCLEOTIDE SEQUENCE</scope>
    <source>
        <strain evidence="13">CH-H-2</strain>
    </source>
</reference>
<dbReference type="PANTHER" id="PTHR11661">
    <property type="entry name" value="60S RIBOSOMAL PROTEIN L12"/>
    <property type="match status" value="1"/>
</dbReference>
<evidence type="ECO:0000256" key="5">
    <source>
        <dbReference type="ARBA" id="ARBA00023128"/>
    </source>
</evidence>
<gene>
    <name evidence="13" type="primary">EOG090X0I63</name>
</gene>
<dbReference type="Gene3D" id="3.30.1550.10">
    <property type="entry name" value="Ribosomal protein L11/L12, N-terminal domain"/>
    <property type="match status" value="1"/>
</dbReference>
<feature type="domain" description="Large ribosomal subunit protein uL11 C-terminal" evidence="11">
    <location>
        <begin position="89"/>
        <end position="158"/>
    </location>
</feature>
<dbReference type="GO" id="GO:0070180">
    <property type="term" value="F:large ribosomal subunit rRNA binding"/>
    <property type="evidence" value="ECO:0007669"/>
    <property type="project" value="TreeGrafter"/>
</dbReference>
<comment type="similarity">
    <text evidence="2 10">Belongs to the universal ribosomal protein uL11 family.</text>
</comment>
<accession>A0A4Y7NHS0</accession>
<dbReference type="SMART" id="SM00649">
    <property type="entry name" value="RL11"/>
    <property type="match status" value="1"/>
</dbReference>
<keyword evidence="5" id="KW-0496">Mitochondrion</keyword>
<evidence type="ECO:0000259" key="11">
    <source>
        <dbReference type="Pfam" id="PF00298"/>
    </source>
</evidence>
<dbReference type="PANTHER" id="PTHR11661:SF1">
    <property type="entry name" value="LARGE RIBOSOMAL SUBUNIT PROTEIN UL11M"/>
    <property type="match status" value="1"/>
</dbReference>
<dbReference type="Pfam" id="PF00298">
    <property type="entry name" value="Ribosomal_L11"/>
    <property type="match status" value="1"/>
</dbReference>
<dbReference type="SUPFAM" id="SSF46906">
    <property type="entry name" value="Ribosomal protein L11, C-terminal domain"/>
    <property type="match status" value="1"/>
</dbReference>
<protein>
    <recommendedName>
        <fullName evidence="8">Large ribosomal subunit protein uL11m</fullName>
    </recommendedName>
    <alternativeName>
        <fullName evidence="9">39S ribosomal protein L11, mitochondrial</fullName>
    </alternativeName>
</protein>
<comment type="subcellular location">
    <subcellularLocation>
        <location evidence="1">Mitochondrion</location>
    </subcellularLocation>
</comment>
<sequence length="197" mass="21900">MSKTAKKLTAVVSKTVQKVNHGNFLETYIPAGMAVAGPPLGPQLGQKNINIAAFCKEFNERTSEYKEGIPLPCRVTVNSDRSFDLVIHQPPVTYFLKQAAGITRAAMKPCHQIAGKVTLKHVYEIAKIKQQDPPLKILSIETICKQIIGIARSCGIEVVPKLDAEEYGEFLKQRKLEVDEELKELQAKKEARMLRTG</sequence>
<dbReference type="NCBIfam" id="TIGR01632">
    <property type="entry name" value="L11_bact"/>
    <property type="match status" value="1"/>
</dbReference>
<dbReference type="FunFam" id="3.30.1550.10:FF:000003">
    <property type="entry name" value="39S ribosomal protein L11, mitochondrial"/>
    <property type="match status" value="1"/>
</dbReference>
<dbReference type="CDD" id="cd00349">
    <property type="entry name" value="Ribosomal_L11"/>
    <property type="match status" value="1"/>
</dbReference>
<dbReference type="SUPFAM" id="SSF54747">
    <property type="entry name" value="Ribosomal L11/L12e N-terminal domain"/>
    <property type="match status" value="1"/>
</dbReference>
<dbReference type="InterPro" id="IPR036796">
    <property type="entry name" value="Ribosomal_uL11_N_sf"/>
</dbReference>
<evidence type="ECO:0000256" key="8">
    <source>
        <dbReference type="ARBA" id="ARBA00040104"/>
    </source>
</evidence>
<evidence type="ECO:0000256" key="2">
    <source>
        <dbReference type="ARBA" id="ARBA00010537"/>
    </source>
</evidence>
<dbReference type="InterPro" id="IPR000911">
    <property type="entry name" value="Ribosomal_uL11"/>
</dbReference>
<dbReference type="Gene3D" id="1.10.10.250">
    <property type="entry name" value="Ribosomal protein L11, C-terminal domain"/>
    <property type="match status" value="1"/>
</dbReference>
<evidence type="ECO:0000256" key="9">
    <source>
        <dbReference type="ARBA" id="ARBA00041455"/>
    </source>
</evidence>
<evidence type="ECO:0000256" key="7">
    <source>
        <dbReference type="ARBA" id="ARBA00038782"/>
    </source>
</evidence>
<organism evidence="13">
    <name type="scientific">Megafenestra aurita</name>
    <dbReference type="NCBI Taxonomy" id="2291010"/>
    <lineage>
        <taxon>Eukaryota</taxon>
        <taxon>Metazoa</taxon>
        <taxon>Ecdysozoa</taxon>
        <taxon>Arthropoda</taxon>
        <taxon>Crustacea</taxon>
        <taxon>Branchiopoda</taxon>
        <taxon>Diplostraca</taxon>
        <taxon>Cladocera</taxon>
        <taxon>Anomopoda</taxon>
        <taxon>Daphniidae</taxon>
        <taxon>Megafenestra</taxon>
    </lineage>
</organism>
<dbReference type="GO" id="GO:0005762">
    <property type="term" value="C:mitochondrial large ribosomal subunit"/>
    <property type="evidence" value="ECO:0007669"/>
    <property type="project" value="TreeGrafter"/>
</dbReference>
<keyword evidence="3" id="KW-0809">Transit peptide</keyword>
<evidence type="ECO:0000256" key="3">
    <source>
        <dbReference type="ARBA" id="ARBA00022946"/>
    </source>
</evidence>
<dbReference type="FunFam" id="1.10.10.250:FF:000003">
    <property type="entry name" value="Mitochondrial ribosomal protein L11"/>
    <property type="match status" value="1"/>
</dbReference>
<dbReference type="InterPro" id="IPR006519">
    <property type="entry name" value="Ribosomal_uL11_bac-typ"/>
</dbReference>